<organism evidence="2 3">
    <name type="scientific">Salegentibacter maritimus</name>
    <dbReference type="NCBI Taxonomy" id="2794347"/>
    <lineage>
        <taxon>Bacteria</taxon>
        <taxon>Pseudomonadati</taxon>
        <taxon>Bacteroidota</taxon>
        <taxon>Flavobacteriia</taxon>
        <taxon>Flavobacteriales</taxon>
        <taxon>Flavobacteriaceae</taxon>
        <taxon>Salegentibacter</taxon>
    </lineage>
</organism>
<evidence type="ECO:0000256" key="1">
    <source>
        <dbReference type="SAM" id="SignalP"/>
    </source>
</evidence>
<keyword evidence="3" id="KW-1185">Reference proteome</keyword>
<feature type="chain" id="PRO_5045127646" description="Outer membrane protein beta-barrel domain-containing protein" evidence="1">
    <location>
        <begin position="24"/>
        <end position="193"/>
    </location>
</feature>
<keyword evidence="1" id="KW-0732">Signal</keyword>
<dbReference type="RefSeq" id="WP_232805936.1">
    <property type="nucleotide sequence ID" value="NZ_JAEHNY010000011.1"/>
</dbReference>
<name>A0ABS0TIH2_9FLAO</name>
<evidence type="ECO:0008006" key="4">
    <source>
        <dbReference type="Google" id="ProtNLM"/>
    </source>
</evidence>
<gene>
    <name evidence="2" type="ORF">I6U50_12590</name>
</gene>
<proteinExistence type="predicted"/>
<reference evidence="2 3" key="1">
    <citation type="submission" date="2020-12" db="EMBL/GenBank/DDBJ databases">
        <title>Salegentibacter orientalis sp. nov., isolated from costal sediment.</title>
        <authorList>
            <person name="Lian F.-B."/>
        </authorList>
    </citation>
    <scope>NUCLEOTIDE SEQUENCE [LARGE SCALE GENOMIC DNA]</scope>
    <source>
        <strain evidence="2 3">F60176</strain>
    </source>
</reference>
<feature type="signal peptide" evidence="1">
    <location>
        <begin position="1"/>
        <end position="23"/>
    </location>
</feature>
<protein>
    <recommendedName>
        <fullName evidence="4">Outer membrane protein beta-barrel domain-containing protein</fullName>
    </recommendedName>
</protein>
<dbReference type="EMBL" id="JAEHNY010000011">
    <property type="protein sequence ID" value="MBI6120859.1"/>
    <property type="molecule type" value="Genomic_DNA"/>
</dbReference>
<dbReference type="Proteomes" id="UP000635665">
    <property type="component" value="Unassembled WGS sequence"/>
</dbReference>
<comment type="caution">
    <text evidence="2">The sequence shown here is derived from an EMBL/GenBank/DDBJ whole genome shotgun (WGS) entry which is preliminary data.</text>
</comment>
<evidence type="ECO:0000313" key="2">
    <source>
        <dbReference type="EMBL" id="MBI6120859.1"/>
    </source>
</evidence>
<evidence type="ECO:0000313" key="3">
    <source>
        <dbReference type="Proteomes" id="UP000635665"/>
    </source>
</evidence>
<sequence>MIKTRLLSNFCLLFLLSASGISAQETKSLPRGITPFDGANKNTLEPTSNFHISQMKHQNAYDGFGYYKLYKNTFNYTLDKFSFTLNAGLLEENTIFNNKAPGFYGSFSATLEYNINKRYSFYLFGRYLTPSLNKGERLNTREMNLLFPQTEIGAGIRGNFNNLNIDIGTGTIFGTQSSQIPNSLLRSKISIGF</sequence>
<accession>A0ABS0TIH2</accession>